<keyword evidence="2" id="KW-1185">Reference proteome</keyword>
<accession>A0ACB7J5W3</accession>
<gene>
    <name evidence="1" type="ORF">CCMSSC00406_0007089</name>
</gene>
<evidence type="ECO:0000313" key="1">
    <source>
        <dbReference type="EMBL" id="KAG9225258.1"/>
    </source>
</evidence>
<organism evidence="1 2">
    <name type="scientific">Pleurotus cornucopiae</name>
    <name type="common">Cornucopia mushroom</name>
    <dbReference type="NCBI Taxonomy" id="5321"/>
    <lineage>
        <taxon>Eukaryota</taxon>
        <taxon>Fungi</taxon>
        <taxon>Dikarya</taxon>
        <taxon>Basidiomycota</taxon>
        <taxon>Agaricomycotina</taxon>
        <taxon>Agaricomycetes</taxon>
        <taxon>Agaricomycetidae</taxon>
        <taxon>Agaricales</taxon>
        <taxon>Pleurotineae</taxon>
        <taxon>Pleurotaceae</taxon>
        <taxon>Pleurotus</taxon>
    </lineage>
</organism>
<proteinExistence type="predicted"/>
<name>A0ACB7J5W3_PLECO</name>
<protein>
    <submittedName>
        <fullName evidence="1">Uncharacterized protein</fullName>
    </submittedName>
</protein>
<sequence>MRESNFAFPAQNRACVCITSQLYDRRALDTTSPLPLFNSLTQLVYLTSTSPRIREIMTMDGGLERLVRILHDFCICPPPPENPAMLYGLSPPTARPNKLVPTLNPPSFDKHAAYRFSLAFQCLVNIGVRGSEPIRSRVVQAGTLDVVGCILEAWLANKGFAVGPSASATGMPRETREQRQARRMLQNEQRQRQDVDELYRALIRQQMEQQAEGRSAEPEDEAMEDNTATARDSNSHLTVSRPGTSESQSNSDTDTSTDTSANTTPIGSTTPTTTVLVPGRERSGTVIGRRVWDDAPAQPAPPHTATRQRTIRARTSLVEHLRASPTPSSDTSRPETETEDDGDAEGDLDADRDGDINMDRRRRMRQAIVPSASPSPERRPSVSITRPTRRTVGIVSDDPPATSIIITDAGGSVDVVAVGGDGGVEEGIVSLDQNDDFAMGAPPGAPGAIDDGTGGRRVDLDLGLGAPERRLSIPGVNGPDITPRAGLVNLPAVPSGDHRGAQGQTPRGRGVAADGRRLIDPSTFPPQLAATVPTPVSLNTRASPSHHHRDTDSGPYRDEDVVLSLQLLAYLSKYPHVRQAFYKPRLSFHPASAQLPGRSYPGGVQASEPDTSRATGKAPTATMKDTLLRTFGRGKEKERANASIYGSSIAGPSSSTTPSTNPTPASTNGPSPSSSAYKAFAPSPNPQPVRQTNVFSLVERFTFRPSASESDLPNAPPKLPQEIQYWAGVIMRNACRKDESRGGIRQCANMLCGRWESYPREFAKCRRCRKAKYCGKECQSTAWSEGHRFWCSAKDGDDETVHAHDSGSRSTVAAAAAAAVASAAPGITPTPDTEGVGAVRVTIIGDAADTASEDIGTTGEGLAVTAGGTIRAGTRQRVMALEPRARPTLPGQHERTEDALVFAGLRVGGAGRNIAPNGMDVDPNGNILRTMFVAAPGTTTMNATTGRTRRADEVQAPPSYRSVYGGLGTLPTPEQRAARRQNNDYDPREVAEILAMYTHPPGRAMTIAQNNPMRMRRLEQLRIQMAEQQASGSTDPYSPSNTSPTQAPPRRRLTGPAPEALNIPPAVDSTPTSGTVSPTARRPTLDELRRHYQATEADQDMVIG</sequence>
<comment type="caution">
    <text evidence="1">The sequence shown here is derived from an EMBL/GenBank/DDBJ whole genome shotgun (WGS) entry which is preliminary data.</text>
</comment>
<dbReference type="Proteomes" id="UP000824881">
    <property type="component" value="Unassembled WGS sequence"/>
</dbReference>
<reference evidence="1 2" key="1">
    <citation type="journal article" date="2021" name="Appl. Environ. Microbiol.">
        <title>Genetic linkage and physical mapping for an oyster mushroom Pleurotus cornucopiae and QTL analysis for the trait cap color.</title>
        <authorList>
            <person name="Zhang Y."/>
            <person name="Gao W."/>
            <person name="Sonnenberg A."/>
            <person name="Chen Q."/>
            <person name="Zhang J."/>
            <person name="Huang C."/>
        </authorList>
    </citation>
    <scope>NUCLEOTIDE SEQUENCE [LARGE SCALE GENOMIC DNA]</scope>
    <source>
        <strain evidence="1">CCMSSC00406</strain>
    </source>
</reference>
<evidence type="ECO:0000313" key="2">
    <source>
        <dbReference type="Proteomes" id="UP000824881"/>
    </source>
</evidence>
<dbReference type="EMBL" id="WQMT02000003">
    <property type="protein sequence ID" value="KAG9225258.1"/>
    <property type="molecule type" value="Genomic_DNA"/>
</dbReference>